<proteinExistence type="inferred from homology"/>
<dbReference type="GO" id="GO:0006511">
    <property type="term" value="P:ubiquitin-dependent protein catabolic process"/>
    <property type="evidence" value="ECO:0007669"/>
    <property type="project" value="InterPro"/>
</dbReference>
<dbReference type="PROSITE" id="PS00388">
    <property type="entry name" value="PROTEASOME_ALPHA_1"/>
    <property type="match status" value="1"/>
</dbReference>
<evidence type="ECO:0000256" key="2">
    <source>
        <dbReference type="ARBA" id="ARBA00022490"/>
    </source>
</evidence>
<dbReference type="InterPro" id="IPR001353">
    <property type="entry name" value="Proteasome_sua/b"/>
</dbReference>
<protein>
    <recommendedName>
        <fullName evidence="6">Proteasome subunit alpha type</fullName>
    </recommendedName>
</protein>
<evidence type="ECO:0000256" key="3">
    <source>
        <dbReference type="ARBA" id="ARBA00022942"/>
    </source>
</evidence>
<accession>A0AA88HGW6</accession>
<comment type="similarity">
    <text evidence="5 6">Belongs to the peptidase T1A family.</text>
</comment>
<name>A0AA88HGW6_ARTSF</name>
<dbReference type="InterPro" id="IPR029055">
    <property type="entry name" value="Ntn_hydrolases_N"/>
</dbReference>
<evidence type="ECO:0000313" key="8">
    <source>
        <dbReference type="EMBL" id="KAK2707226.1"/>
    </source>
</evidence>
<dbReference type="SUPFAM" id="SSF56235">
    <property type="entry name" value="N-terminal nucleophile aminohydrolases (Ntn hydrolases)"/>
    <property type="match status" value="1"/>
</dbReference>
<comment type="subunit">
    <text evidence="6">The 20S proteasome core is composed of 28 subunits that are arranged in four stacked rings, resulting in a barrel-shaped structure. The two end rings are each formed by seven alpha subunits, and the two central rings are each formed by seven beta subunits.</text>
</comment>
<organism evidence="8 9">
    <name type="scientific">Artemia franciscana</name>
    <name type="common">Brine shrimp</name>
    <name type="synonym">Artemia sanfranciscana</name>
    <dbReference type="NCBI Taxonomy" id="6661"/>
    <lineage>
        <taxon>Eukaryota</taxon>
        <taxon>Metazoa</taxon>
        <taxon>Ecdysozoa</taxon>
        <taxon>Arthropoda</taxon>
        <taxon>Crustacea</taxon>
        <taxon>Branchiopoda</taxon>
        <taxon>Anostraca</taxon>
        <taxon>Artemiidae</taxon>
        <taxon>Artemia</taxon>
    </lineage>
</organism>
<evidence type="ECO:0000256" key="4">
    <source>
        <dbReference type="ARBA" id="ARBA00023242"/>
    </source>
</evidence>
<evidence type="ECO:0000256" key="5">
    <source>
        <dbReference type="PROSITE-ProRule" id="PRU00808"/>
    </source>
</evidence>
<keyword evidence="2 6" id="KW-0963">Cytoplasm</keyword>
<comment type="caution">
    <text evidence="8">The sequence shown here is derived from an EMBL/GenBank/DDBJ whole genome shotgun (WGS) entry which is preliminary data.</text>
</comment>
<dbReference type="SMART" id="SM00948">
    <property type="entry name" value="Proteasome_A_N"/>
    <property type="match status" value="1"/>
</dbReference>
<evidence type="ECO:0000259" key="7">
    <source>
        <dbReference type="PROSITE" id="PS00388"/>
    </source>
</evidence>
<dbReference type="AlphaFoldDB" id="A0AA88HGW6"/>
<dbReference type="EMBL" id="JAVRJZ010000019">
    <property type="protein sequence ID" value="KAK2707226.1"/>
    <property type="molecule type" value="Genomic_DNA"/>
</dbReference>
<comment type="subcellular location">
    <subcellularLocation>
        <location evidence="6">Cytoplasm</location>
    </subcellularLocation>
    <subcellularLocation>
        <location evidence="6">Nucleus</location>
    </subcellularLocation>
</comment>
<dbReference type="CDD" id="cd03751">
    <property type="entry name" value="proteasome_alpha_type_3"/>
    <property type="match status" value="1"/>
</dbReference>
<dbReference type="InterPro" id="IPR050115">
    <property type="entry name" value="Proteasome_alpha"/>
</dbReference>
<dbReference type="InterPro" id="IPR023332">
    <property type="entry name" value="Proteasome_alpha-type"/>
</dbReference>
<dbReference type="Gene3D" id="3.60.20.10">
    <property type="entry name" value="Glutamine Phosphoribosylpyrophosphate, subunit 1, domain 1"/>
    <property type="match status" value="1"/>
</dbReference>
<sequence>MSSIGTGYDLSASQFSPDGRVFQVEYAQKAVENSGTAVALRGKDGVVFAVEKLIHSKLIEKGANRRIVNVNPYVGMAVAGLLADSRQIVETARIEASNYKSQYGVNIPLKYLTDRVASYMHVHTLYSWVRPFGCSVAFASYEHDKPELFIADCSGVSYGYWGCAMGKAKQAAKTEMEKLKIQELTCRELVKQAAKIIYVVHDEVKDKQFELELSWVGKETGGKHEMVPKDLFDEAETYAKQSLEESESSDSDQEM</sequence>
<gene>
    <name evidence="8" type="ORF">QYM36_015045</name>
</gene>
<feature type="domain" description="Proteasome alpha-type subunits" evidence="7">
    <location>
        <begin position="8"/>
        <end position="30"/>
    </location>
</feature>
<dbReference type="Pfam" id="PF00227">
    <property type="entry name" value="Proteasome"/>
    <property type="match status" value="1"/>
</dbReference>
<dbReference type="PANTHER" id="PTHR11599">
    <property type="entry name" value="PROTEASOME SUBUNIT ALPHA/BETA"/>
    <property type="match status" value="1"/>
</dbReference>
<keyword evidence="3 5" id="KW-0647">Proteasome</keyword>
<evidence type="ECO:0000256" key="1">
    <source>
        <dbReference type="ARBA" id="ARBA00002000"/>
    </source>
</evidence>
<evidence type="ECO:0000256" key="6">
    <source>
        <dbReference type="RuleBase" id="RU000551"/>
    </source>
</evidence>
<dbReference type="Pfam" id="PF10584">
    <property type="entry name" value="Proteasome_A_N"/>
    <property type="match status" value="1"/>
</dbReference>
<dbReference type="FunFam" id="3.60.20.10:FF:000007">
    <property type="entry name" value="Proteasome subunit alpha type"/>
    <property type="match status" value="1"/>
</dbReference>
<evidence type="ECO:0000313" key="9">
    <source>
        <dbReference type="Proteomes" id="UP001187531"/>
    </source>
</evidence>
<dbReference type="PROSITE" id="PS51475">
    <property type="entry name" value="PROTEASOME_ALPHA_2"/>
    <property type="match status" value="1"/>
</dbReference>
<dbReference type="GO" id="GO:0005634">
    <property type="term" value="C:nucleus"/>
    <property type="evidence" value="ECO:0007669"/>
    <property type="project" value="UniProtKB-SubCell"/>
</dbReference>
<comment type="function">
    <text evidence="1">The proteasome is a multicatalytic proteinase complex which is characterized by its ability to cleave peptides with Arg, Phe, Tyr, Leu, and Glu adjacent to the leaving group at neutral or slightly basic pH. The proteasome has an ATP-dependent proteolytic activity.</text>
</comment>
<dbReference type="Proteomes" id="UP001187531">
    <property type="component" value="Unassembled WGS sequence"/>
</dbReference>
<dbReference type="GO" id="GO:0005737">
    <property type="term" value="C:cytoplasm"/>
    <property type="evidence" value="ECO:0007669"/>
    <property type="project" value="UniProtKB-SubCell"/>
</dbReference>
<dbReference type="GO" id="GO:0019773">
    <property type="term" value="C:proteasome core complex, alpha-subunit complex"/>
    <property type="evidence" value="ECO:0007669"/>
    <property type="project" value="UniProtKB-UniRule"/>
</dbReference>
<reference evidence="8" key="1">
    <citation type="submission" date="2023-07" db="EMBL/GenBank/DDBJ databases">
        <title>Chromosome-level genome assembly of Artemia franciscana.</title>
        <authorList>
            <person name="Jo E."/>
        </authorList>
    </citation>
    <scope>NUCLEOTIDE SEQUENCE</scope>
    <source>
        <tissue evidence="8">Whole body</tissue>
    </source>
</reference>
<dbReference type="InterPro" id="IPR000426">
    <property type="entry name" value="Proteasome_asu_N"/>
</dbReference>
<keyword evidence="4 6" id="KW-0539">Nucleus</keyword>
<keyword evidence="9" id="KW-1185">Reference proteome</keyword>